<reference evidence="1 2" key="1">
    <citation type="journal article" date="2022" name="G3 (Bethesda)">
        <title>Enemy or ally: a genomic approach to elucidate the lifestyle of Phyllosticta citrichinaensis.</title>
        <authorList>
            <person name="Buijs V.A."/>
            <person name="Groenewald J.Z."/>
            <person name="Haridas S."/>
            <person name="LaButti K.M."/>
            <person name="Lipzen A."/>
            <person name="Martin F.M."/>
            <person name="Barry K."/>
            <person name="Grigoriev I.V."/>
            <person name="Crous P.W."/>
            <person name="Seidl M.F."/>
        </authorList>
    </citation>
    <scope>NUCLEOTIDE SEQUENCE [LARGE SCALE GENOMIC DNA]</scope>
    <source>
        <strain evidence="1 2">CBS 129764</strain>
    </source>
</reference>
<gene>
    <name evidence="1" type="ORF">IWX90DRAFT_199142</name>
</gene>
<organism evidence="1 2">
    <name type="scientific">Phyllosticta citrichinensis</name>
    <dbReference type="NCBI Taxonomy" id="1130410"/>
    <lineage>
        <taxon>Eukaryota</taxon>
        <taxon>Fungi</taxon>
        <taxon>Dikarya</taxon>
        <taxon>Ascomycota</taxon>
        <taxon>Pezizomycotina</taxon>
        <taxon>Dothideomycetes</taxon>
        <taxon>Dothideomycetes incertae sedis</taxon>
        <taxon>Botryosphaeriales</taxon>
        <taxon>Phyllostictaceae</taxon>
        <taxon>Phyllosticta</taxon>
    </lineage>
</organism>
<evidence type="ECO:0000313" key="1">
    <source>
        <dbReference type="EMBL" id="KAK8170133.1"/>
    </source>
</evidence>
<evidence type="ECO:0000313" key="2">
    <source>
        <dbReference type="Proteomes" id="UP001456524"/>
    </source>
</evidence>
<name>A0ABR1XY33_9PEZI</name>
<accession>A0ABR1XY33</accession>
<comment type="caution">
    <text evidence="1">The sequence shown here is derived from an EMBL/GenBank/DDBJ whole genome shotgun (WGS) entry which is preliminary data.</text>
</comment>
<keyword evidence="2" id="KW-1185">Reference proteome</keyword>
<proteinExistence type="predicted"/>
<dbReference type="EMBL" id="JBBWUH010000004">
    <property type="protein sequence ID" value="KAK8170133.1"/>
    <property type="molecule type" value="Genomic_DNA"/>
</dbReference>
<dbReference type="Proteomes" id="UP001456524">
    <property type="component" value="Unassembled WGS sequence"/>
</dbReference>
<sequence length="234" mass="26698">MIFLAVFSQFGHANSELQSFCLTAASAPSSSLLNYLLPWGVSDFLCVHASASTFFQCRRLRCPPFFSPLLSCFNLASHLISHHCLLWGVHCLSIKSSSRGPSSLLLLVQLTQVTHCPHRRYLKSDYLFHVFRICIILLLISVRFELSACLHCFLPMFSLTTSRPKQLARGNEEELEAPFRIVPTVQFFVAKEEEKEGGKSCRYRKDATATKKKKVKENVFHHHHHHHHCVCFAL</sequence>
<protein>
    <submittedName>
        <fullName evidence="1">Uncharacterized protein</fullName>
    </submittedName>
</protein>